<dbReference type="InterPro" id="IPR007855">
    <property type="entry name" value="RDRP"/>
</dbReference>
<name>A0A7S3ZT60_9STRA</name>
<accession>A0A7S3ZT60</accession>
<feature type="compositionally biased region" description="Low complexity" evidence="2">
    <location>
        <begin position="69"/>
        <end position="82"/>
    </location>
</feature>
<dbReference type="OrthoDB" id="97541at2759"/>
<feature type="coiled-coil region" evidence="1">
    <location>
        <begin position="1664"/>
        <end position="1718"/>
    </location>
</feature>
<evidence type="ECO:0000313" key="4">
    <source>
        <dbReference type="EMBL" id="CAE0693196.1"/>
    </source>
</evidence>
<reference evidence="5" key="2">
    <citation type="submission" date="2021-11" db="EMBL/GenBank/DDBJ databases">
        <authorList>
            <consortium name="Genoscope - CEA"/>
            <person name="William W."/>
        </authorList>
    </citation>
    <scope>NUCLEOTIDE SEQUENCE</scope>
</reference>
<reference evidence="4" key="1">
    <citation type="submission" date="2021-01" db="EMBL/GenBank/DDBJ databases">
        <authorList>
            <person name="Corre E."/>
            <person name="Pelletier E."/>
            <person name="Niang G."/>
            <person name="Scheremetjew M."/>
            <person name="Finn R."/>
            <person name="Kale V."/>
            <person name="Holt S."/>
            <person name="Cochrane G."/>
            <person name="Meng A."/>
            <person name="Brown T."/>
            <person name="Cohen L."/>
        </authorList>
    </citation>
    <scope>NUCLEOTIDE SEQUENCE</scope>
    <source>
        <strain evidence="4">CCMP1756</strain>
    </source>
</reference>
<keyword evidence="6" id="KW-1185">Reference proteome</keyword>
<sequence length="1797" mass="197228">MPRRTPTKFRPLAAADEAPQPRRVDHALDLDAAAAVAQALRAQQQAPRVEAKKPRSGGAFANTADEPQRPQQRSAAQPAQPALRRRLDLREDIAAARDVEPQPTPAEDAHEQDAAIHVRRYAKPKILEVPGDDGLYRAIFGGHATTEPVVICLCERCGYGRPATDLETPFSNGIGEPHYNMTFGEGMYAQGAPIPLKQPTFICRRCPRYGSRPYGVGGARRIAPPAPEIAIATPAAPTAYEATPIVENLQNIASRKLWEECVANSKNPEYQSALNESRATAKQELDERRAQLSVFQGQRMACKMLDLVKLDPPRREGLRALNVAALLEDFRSLAKSKGLPFCIRFALEAALLKNEPLKDQVTCENVARAFSTKVVTTVAQNWNRRRRGQLESWHTAVALGDPLAALVGRLAEERKDTRSPDEALRLFSRATEAAMDDALRHRISNERALFSGGADTSAKARVQVPNLRARLDHDMQTGTVILVPNSIEFRGHSRATHFELAAADRFVSSRIKFDAGEIVEHFTKRGGELAPIQCCDEDCYYLFDKGISPTIHFLRTRPEADELDRFYSAENFLQSLGDFTGVKDSKLGHRVSLAFTATIPTVTLAPHQISVIPDVWRAGYCWSDGCGVISQGLADLVSRAMGTRVTACQIRIGLCKGMLVIDPTLTGVQLLLRPSMIKGASSHRCLEVKAAAKIKKAGNMLFCQAIIVISNMLMDERDRAGGDVRFLHELMNKFIEGTLLWTKADGSDGILDEGATPDHLAKLEAACREIEILPETFIGDEDDADDRARLLERRWRSPFSNDGTPEDLKVLKAISRALVAAKAKMNIPCGVNASGESDLWIAQGVCAADVNIELAEGEVLLGNGAYVGPVLCFRSPCCNKGDVRKLMAVAGRPAWRHLCDVAVFSYQGERPEPDKMAGGDNDGDELYFALARGAFYQIVLLAKEAAPAAYAARDPRSDDELRAWAAADAALKATTVFSPSTRAFSPSATAMISSLRILLDRGKLVPRSAINWLLAVDRHGVASDAAERWARCHELALDVRTTGRGDALQNAFDAAMRCSRSSSQQQPRWIPSGAAAPRGKLVNGNHDIMRGMFYRYETIINAVEKRIKQLQFDVDDPLARRAEAKLVGSVLDLSRAEEPETAARLVREQRVSSFNDALRAAKMFADLYKDPRFADARRELQLTREVRKRLHSVLDADELYAPVRHVSRGTEPKKLVLTFKKQRRKDFPDLLRLLPDDGAGDADASLRENFREAVRFAERASVGEEKKFVFEAQHRRRVHDFFDCPEYWHVSHQTVKDKILFKIKWSPTAADDPMRAVAHDHPDGIAKEMLDVEEAVNSVDRAAGAANRAPAPEIDERRAVDDAAAPARPPRPPRREPEPLSEMEALRRAQEASLAEARARAALADKFEQDVVANSLKDEQRRADRARTFREVNDNSELMALAASREAYEAYERDELKRQERELRRFERERLARLHGVGYESDEVKDEEKLERRARDELVERGVGGVAESKEEPPAEPAETTEDLGAAVAASMAESEADAARRRAAEDAEMERALAESKRPAASLAADAAVAPADLERGLDASCAESRGDDGDKQLLAALELSAREASAPAPAVADEPEEDIDAVLAASLAAEDADAARRREAEDAELARALAASSTAAAPGDAAGGLAAELRDAEEQARRAVERARQLRERIADKENIASQANEISRLRDENQNLRNLQQIVADGLGRVTPDVAPTGDVAPDGYALVAVALANEGLSGLLELFIENEIDDDALAHVSVEDLVEVGVPAGAARRILSK</sequence>
<dbReference type="InterPro" id="IPR057596">
    <property type="entry name" value="RDRP_core"/>
</dbReference>
<evidence type="ECO:0000256" key="1">
    <source>
        <dbReference type="SAM" id="Coils"/>
    </source>
</evidence>
<feature type="region of interest" description="Disordered" evidence="2">
    <location>
        <begin position="1"/>
        <end position="27"/>
    </location>
</feature>
<feature type="region of interest" description="Disordered" evidence="2">
    <location>
        <begin position="1342"/>
        <end position="1383"/>
    </location>
</feature>
<feature type="compositionally biased region" description="Low complexity" evidence="2">
    <location>
        <begin position="1342"/>
        <end position="1352"/>
    </location>
</feature>
<feature type="compositionally biased region" description="Basic and acidic residues" evidence="2">
    <location>
        <begin position="1373"/>
        <end position="1383"/>
    </location>
</feature>
<evidence type="ECO:0000313" key="5">
    <source>
        <dbReference type="EMBL" id="CAH0374002.1"/>
    </source>
</evidence>
<dbReference type="Proteomes" id="UP000789595">
    <property type="component" value="Unassembled WGS sequence"/>
</dbReference>
<feature type="compositionally biased region" description="Low complexity" evidence="2">
    <location>
        <begin position="39"/>
        <end position="48"/>
    </location>
</feature>
<dbReference type="GO" id="GO:0031380">
    <property type="term" value="C:nuclear RNA-directed RNA polymerase complex"/>
    <property type="evidence" value="ECO:0007669"/>
    <property type="project" value="TreeGrafter"/>
</dbReference>
<dbReference type="EMBL" id="CAKKNE010000004">
    <property type="protein sequence ID" value="CAH0374002.1"/>
    <property type="molecule type" value="Genomic_DNA"/>
</dbReference>
<dbReference type="Gene3D" id="1.10.150.50">
    <property type="entry name" value="Transcription Factor, Ets-1"/>
    <property type="match status" value="1"/>
</dbReference>
<dbReference type="Pfam" id="PF05183">
    <property type="entry name" value="RdRP"/>
    <property type="match status" value="1"/>
</dbReference>
<feature type="compositionally biased region" description="Basic and acidic residues" evidence="2">
    <location>
        <begin position="1538"/>
        <end position="1559"/>
    </location>
</feature>
<evidence type="ECO:0000313" key="6">
    <source>
        <dbReference type="Proteomes" id="UP000789595"/>
    </source>
</evidence>
<dbReference type="GO" id="GO:0030422">
    <property type="term" value="P:siRNA processing"/>
    <property type="evidence" value="ECO:0007669"/>
    <property type="project" value="TreeGrafter"/>
</dbReference>
<organism evidence="4">
    <name type="scientific">Pelagomonas calceolata</name>
    <dbReference type="NCBI Taxonomy" id="35677"/>
    <lineage>
        <taxon>Eukaryota</taxon>
        <taxon>Sar</taxon>
        <taxon>Stramenopiles</taxon>
        <taxon>Ochrophyta</taxon>
        <taxon>Pelagophyceae</taxon>
        <taxon>Pelagomonadales</taxon>
        <taxon>Pelagomonadaceae</taxon>
        <taxon>Pelagomonas</taxon>
    </lineage>
</organism>
<dbReference type="InterPro" id="IPR013761">
    <property type="entry name" value="SAM/pointed_sf"/>
</dbReference>
<proteinExistence type="predicted"/>
<gene>
    <name evidence="4" type="ORF">PCAL00307_LOCUS8632</name>
    <name evidence="5" type="ORF">PECAL_4P12570</name>
</gene>
<dbReference type="PANTHER" id="PTHR23079:SF55">
    <property type="entry name" value="RNA-DIRECTED RNA POLYMERASE"/>
    <property type="match status" value="1"/>
</dbReference>
<dbReference type="CDD" id="cd09487">
    <property type="entry name" value="SAM_superfamily"/>
    <property type="match status" value="1"/>
</dbReference>
<feature type="region of interest" description="Disordered" evidence="2">
    <location>
        <begin position="1500"/>
        <end position="1565"/>
    </location>
</feature>
<dbReference type="EMBL" id="HBIW01010109">
    <property type="protein sequence ID" value="CAE0693196.1"/>
    <property type="molecule type" value="Transcribed_RNA"/>
</dbReference>
<dbReference type="SMART" id="SM00726">
    <property type="entry name" value="UIM"/>
    <property type="match status" value="7"/>
</dbReference>
<protein>
    <recommendedName>
        <fullName evidence="3">RDRP core domain-containing protein</fullName>
    </recommendedName>
</protein>
<evidence type="ECO:0000259" key="3">
    <source>
        <dbReference type="Pfam" id="PF05183"/>
    </source>
</evidence>
<feature type="region of interest" description="Disordered" evidence="2">
    <location>
        <begin position="39"/>
        <end position="83"/>
    </location>
</feature>
<dbReference type="PANTHER" id="PTHR23079">
    <property type="entry name" value="RNA-DEPENDENT RNA POLYMERASE"/>
    <property type="match status" value="1"/>
</dbReference>
<feature type="domain" description="RDRP core" evidence="3">
    <location>
        <begin position="562"/>
        <end position="1069"/>
    </location>
</feature>
<keyword evidence="1" id="KW-0175">Coiled coil</keyword>
<evidence type="ECO:0000256" key="2">
    <source>
        <dbReference type="SAM" id="MobiDB-lite"/>
    </source>
</evidence>
<dbReference type="InterPro" id="IPR003903">
    <property type="entry name" value="UIM_dom"/>
</dbReference>
<dbReference type="GO" id="GO:0003968">
    <property type="term" value="F:RNA-directed RNA polymerase activity"/>
    <property type="evidence" value="ECO:0007669"/>
    <property type="project" value="UniProtKB-KW"/>
</dbReference>
<dbReference type="GO" id="GO:0003723">
    <property type="term" value="F:RNA binding"/>
    <property type="evidence" value="ECO:0007669"/>
    <property type="project" value="UniProtKB-KW"/>
</dbReference>